<dbReference type="InterPro" id="IPR036291">
    <property type="entry name" value="NAD(P)-bd_dom_sf"/>
</dbReference>
<organism evidence="4 5">
    <name type="scientific">Spongisporangium articulatum</name>
    <dbReference type="NCBI Taxonomy" id="3362603"/>
    <lineage>
        <taxon>Bacteria</taxon>
        <taxon>Bacillati</taxon>
        <taxon>Actinomycetota</taxon>
        <taxon>Actinomycetes</taxon>
        <taxon>Kineosporiales</taxon>
        <taxon>Kineosporiaceae</taxon>
        <taxon>Spongisporangium</taxon>
    </lineage>
</organism>
<dbReference type="RefSeq" id="WP_398276818.1">
    <property type="nucleotide sequence ID" value="NZ_JBITLV010000002.1"/>
</dbReference>
<dbReference type="PRINTS" id="PR00080">
    <property type="entry name" value="SDRFAMILY"/>
</dbReference>
<evidence type="ECO:0000313" key="5">
    <source>
        <dbReference type="Proteomes" id="UP001612915"/>
    </source>
</evidence>
<dbReference type="PANTHER" id="PTHR44196">
    <property type="entry name" value="DEHYDROGENASE/REDUCTASE SDR FAMILY MEMBER 7B"/>
    <property type="match status" value="1"/>
</dbReference>
<dbReference type="InterPro" id="IPR002347">
    <property type="entry name" value="SDR_fam"/>
</dbReference>
<dbReference type="Gene3D" id="3.40.50.720">
    <property type="entry name" value="NAD(P)-binding Rossmann-like Domain"/>
    <property type="match status" value="1"/>
</dbReference>
<evidence type="ECO:0000256" key="1">
    <source>
        <dbReference type="ARBA" id="ARBA00006484"/>
    </source>
</evidence>
<reference evidence="4 5" key="1">
    <citation type="submission" date="2024-10" db="EMBL/GenBank/DDBJ databases">
        <title>The Natural Products Discovery Center: Release of the First 8490 Sequenced Strains for Exploring Actinobacteria Biosynthetic Diversity.</title>
        <authorList>
            <person name="Kalkreuter E."/>
            <person name="Kautsar S.A."/>
            <person name="Yang D."/>
            <person name="Bader C.D."/>
            <person name="Teijaro C.N."/>
            <person name="Fluegel L."/>
            <person name="Davis C.M."/>
            <person name="Simpson J.R."/>
            <person name="Lauterbach L."/>
            <person name="Steele A.D."/>
            <person name="Gui C."/>
            <person name="Meng S."/>
            <person name="Li G."/>
            <person name="Viehrig K."/>
            <person name="Ye F."/>
            <person name="Su P."/>
            <person name="Kiefer A.F."/>
            <person name="Nichols A."/>
            <person name="Cepeda A.J."/>
            <person name="Yan W."/>
            <person name="Fan B."/>
            <person name="Jiang Y."/>
            <person name="Adhikari A."/>
            <person name="Zheng C.-J."/>
            <person name="Schuster L."/>
            <person name="Cowan T.M."/>
            <person name="Smanski M.J."/>
            <person name="Chevrette M.G."/>
            <person name="De Carvalho L.P.S."/>
            <person name="Shen B."/>
        </authorList>
    </citation>
    <scope>NUCLEOTIDE SEQUENCE [LARGE SCALE GENOMIC DNA]</scope>
    <source>
        <strain evidence="4 5">NPDC049639</strain>
    </source>
</reference>
<keyword evidence="5" id="KW-1185">Reference proteome</keyword>
<dbReference type="PRINTS" id="PR00081">
    <property type="entry name" value="GDHRDH"/>
</dbReference>
<dbReference type="PROSITE" id="PS00061">
    <property type="entry name" value="ADH_SHORT"/>
    <property type="match status" value="1"/>
</dbReference>
<name>A0ABW8AJX7_9ACTN</name>
<dbReference type="Pfam" id="PF00106">
    <property type="entry name" value="adh_short"/>
    <property type="match status" value="1"/>
</dbReference>
<dbReference type="EMBL" id="JBITLV010000002">
    <property type="protein sequence ID" value="MFI7586647.1"/>
    <property type="molecule type" value="Genomic_DNA"/>
</dbReference>
<accession>A0ABW8AJX7</accession>
<sequence>MVEQVLAGRVALVTGAARGMGAGVARGLAAHGARVALVGLEPEQLAEQAQRCGNGSRAWTADVTDQARMTEVANEVREQFGRIDVLVANAGVATGGTLRIADPAAYDRVIEVNLLGSVRTARAVLPHLIESRGYYLQIASAAALLPTAVMASYAASKSGVEAFAHAVSGEVLHLGVDVGIGYLIWTDSDMTSGIGEHPALKAAHDAMPWPVNRVYPAQPAIDALVDGVLRRKGHVMAPKWLWFTYWNRAASALLAPRIANRFARRAEAEYRRHPEQIGLVGAGGAADANRGASDDA</sequence>
<proteinExistence type="inferred from homology"/>
<evidence type="ECO:0000313" key="4">
    <source>
        <dbReference type="EMBL" id="MFI7586647.1"/>
    </source>
</evidence>
<comment type="similarity">
    <text evidence="1 3">Belongs to the short-chain dehydrogenases/reductases (SDR) family.</text>
</comment>
<keyword evidence="2" id="KW-0560">Oxidoreductase</keyword>
<dbReference type="NCBIfam" id="NF004526">
    <property type="entry name" value="PRK05872.1"/>
    <property type="match status" value="1"/>
</dbReference>
<gene>
    <name evidence="4" type="ORF">ACIB24_06180</name>
</gene>
<evidence type="ECO:0000256" key="3">
    <source>
        <dbReference type="RuleBase" id="RU000363"/>
    </source>
</evidence>
<protein>
    <submittedName>
        <fullName evidence="4">SDR family oxidoreductase</fullName>
    </submittedName>
</protein>
<dbReference type="PANTHER" id="PTHR44196:SF1">
    <property type="entry name" value="DEHYDROGENASE_REDUCTASE SDR FAMILY MEMBER 7B"/>
    <property type="match status" value="1"/>
</dbReference>
<evidence type="ECO:0000256" key="2">
    <source>
        <dbReference type="ARBA" id="ARBA00023002"/>
    </source>
</evidence>
<dbReference type="Proteomes" id="UP001612915">
    <property type="component" value="Unassembled WGS sequence"/>
</dbReference>
<dbReference type="SUPFAM" id="SSF51735">
    <property type="entry name" value="NAD(P)-binding Rossmann-fold domains"/>
    <property type="match status" value="1"/>
</dbReference>
<comment type="caution">
    <text evidence="4">The sequence shown here is derived from an EMBL/GenBank/DDBJ whole genome shotgun (WGS) entry which is preliminary data.</text>
</comment>
<dbReference type="InterPro" id="IPR020904">
    <property type="entry name" value="Sc_DH/Rdtase_CS"/>
</dbReference>